<dbReference type="Pfam" id="PF00319">
    <property type="entry name" value="SRF-TF"/>
    <property type="match status" value="1"/>
</dbReference>
<comment type="similarity">
    <text evidence="2 8">Belongs to the ELL/occludin family.</text>
</comment>
<dbReference type="GO" id="GO:0000987">
    <property type="term" value="F:cis-regulatory region sequence-specific DNA binding"/>
    <property type="evidence" value="ECO:0007669"/>
    <property type="project" value="TreeGrafter"/>
</dbReference>
<dbReference type="VEuPathDB" id="VectorBase:LOC119159416"/>
<keyword evidence="7" id="KW-0539">Nucleus</keyword>
<name>A0A9J6F1P7_RHIMP</name>
<accession>A0A9J6F1P7</accession>
<evidence type="ECO:0000259" key="10">
    <source>
        <dbReference type="PROSITE" id="PS50066"/>
    </source>
</evidence>
<dbReference type="GO" id="GO:0008023">
    <property type="term" value="C:transcription elongation factor complex"/>
    <property type="evidence" value="ECO:0007669"/>
    <property type="project" value="InterPro"/>
</dbReference>
<dbReference type="InterPro" id="IPR033896">
    <property type="entry name" value="MEF2-like_N"/>
</dbReference>
<evidence type="ECO:0000256" key="9">
    <source>
        <dbReference type="SAM" id="MobiDB-lite"/>
    </source>
</evidence>
<dbReference type="Gene3D" id="1.10.10.2670">
    <property type="entry name" value="E3 ubiquitin-protein ligase"/>
    <property type="match status" value="1"/>
</dbReference>
<dbReference type="Pfam" id="PF12347">
    <property type="entry name" value="HJURP_C"/>
    <property type="match status" value="1"/>
</dbReference>
<keyword evidence="4" id="KW-0238">DNA-binding</keyword>
<dbReference type="GO" id="GO:0006368">
    <property type="term" value="P:transcription elongation by RNA polymerase II"/>
    <property type="evidence" value="ECO:0007669"/>
    <property type="project" value="InterPro"/>
</dbReference>
<feature type="compositionally biased region" description="Polar residues" evidence="9">
    <location>
        <begin position="612"/>
        <end position="625"/>
    </location>
</feature>
<gene>
    <name evidence="12" type="ORF">HPB51_010219</name>
</gene>
<dbReference type="AlphaFoldDB" id="A0A9J6F1P7"/>
<feature type="compositionally biased region" description="Polar residues" evidence="9">
    <location>
        <begin position="202"/>
        <end position="218"/>
    </location>
</feature>
<dbReference type="GO" id="GO:0042795">
    <property type="term" value="P:snRNA transcription by RNA polymerase II"/>
    <property type="evidence" value="ECO:0007669"/>
    <property type="project" value="TreeGrafter"/>
</dbReference>
<dbReference type="PROSITE" id="PS00350">
    <property type="entry name" value="MADS_BOX_1"/>
    <property type="match status" value="1"/>
</dbReference>
<keyword evidence="6" id="KW-0804">Transcription</keyword>
<dbReference type="InterPro" id="IPR036390">
    <property type="entry name" value="WH_DNA-bd_sf"/>
</dbReference>
<dbReference type="SMART" id="SM00432">
    <property type="entry name" value="MADS"/>
    <property type="match status" value="1"/>
</dbReference>
<dbReference type="VEuPathDB" id="VectorBase:LOC119159415"/>
<keyword evidence="13" id="KW-1185">Reference proteome</keyword>
<feature type="compositionally biased region" description="Low complexity" evidence="9">
    <location>
        <begin position="827"/>
        <end position="838"/>
    </location>
</feature>
<dbReference type="InterPro" id="IPR022102">
    <property type="entry name" value="HJURP_C"/>
</dbReference>
<dbReference type="Proteomes" id="UP000821866">
    <property type="component" value="Chromosome 1"/>
</dbReference>
<proteinExistence type="inferred from homology"/>
<feature type="domain" description="OCEL" evidence="11">
    <location>
        <begin position="841"/>
        <end position="950"/>
    </location>
</feature>
<feature type="compositionally biased region" description="Low complexity" evidence="9">
    <location>
        <begin position="184"/>
        <end position="193"/>
    </location>
</feature>
<dbReference type="Pfam" id="PF10390">
    <property type="entry name" value="ELL"/>
    <property type="match status" value="1"/>
</dbReference>
<protein>
    <submittedName>
        <fullName evidence="12">Uncharacterized protein</fullName>
    </submittedName>
</protein>
<organism evidence="12 13">
    <name type="scientific">Rhipicephalus microplus</name>
    <name type="common">Cattle tick</name>
    <name type="synonym">Boophilus microplus</name>
    <dbReference type="NCBI Taxonomy" id="6941"/>
    <lineage>
        <taxon>Eukaryota</taxon>
        <taxon>Metazoa</taxon>
        <taxon>Ecdysozoa</taxon>
        <taxon>Arthropoda</taxon>
        <taxon>Chelicerata</taxon>
        <taxon>Arachnida</taxon>
        <taxon>Acari</taxon>
        <taxon>Parasitiformes</taxon>
        <taxon>Ixodida</taxon>
        <taxon>Ixodoidea</taxon>
        <taxon>Ixodidae</taxon>
        <taxon>Rhipicephalinae</taxon>
        <taxon>Rhipicephalus</taxon>
        <taxon>Boophilus</taxon>
    </lineage>
</organism>
<evidence type="ECO:0000256" key="6">
    <source>
        <dbReference type="ARBA" id="ARBA00023163"/>
    </source>
</evidence>
<feature type="compositionally biased region" description="Low complexity" evidence="9">
    <location>
        <begin position="219"/>
        <end position="237"/>
    </location>
</feature>
<feature type="region of interest" description="Disordered" evidence="9">
    <location>
        <begin position="174"/>
        <end position="238"/>
    </location>
</feature>
<dbReference type="PROSITE" id="PS50066">
    <property type="entry name" value="MADS_BOX_2"/>
    <property type="match status" value="1"/>
</dbReference>
<feature type="compositionally biased region" description="Gly residues" evidence="9">
    <location>
        <begin position="390"/>
        <end position="401"/>
    </location>
</feature>
<reference evidence="12" key="2">
    <citation type="submission" date="2021-09" db="EMBL/GenBank/DDBJ databases">
        <authorList>
            <person name="Jia N."/>
            <person name="Wang J."/>
            <person name="Shi W."/>
            <person name="Du L."/>
            <person name="Sun Y."/>
            <person name="Zhan W."/>
            <person name="Jiang J."/>
            <person name="Wang Q."/>
            <person name="Zhang B."/>
            <person name="Ji P."/>
            <person name="Sakyi L.B."/>
            <person name="Cui X."/>
            <person name="Yuan T."/>
            <person name="Jiang B."/>
            <person name="Yang W."/>
            <person name="Lam T.T.-Y."/>
            <person name="Chang Q."/>
            <person name="Ding S."/>
            <person name="Wang X."/>
            <person name="Zhu J."/>
            <person name="Ruan X."/>
            <person name="Zhao L."/>
            <person name="Wei J."/>
            <person name="Que T."/>
            <person name="Du C."/>
            <person name="Cheng J."/>
            <person name="Dai P."/>
            <person name="Han X."/>
            <person name="Huang E."/>
            <person name="Gao Y."/>
            <person name="Liu J."/>
            <person name="Shao H."/>
            <person name="Ye R."/>
            <person name="Li L."/>
            <person name="Wei W."/>
            <person name="Wang X."/>
            <person name="Wang C."/>
            <person name="Huo Q."/>
            <person name="Li W."/>
            <person name="Guo W."/>
            <person name="Chen H."/>
            <person name="Chen S."/>
            <person name="Zhou L."/>
            <person name="Zhou L."/>
            <person name="Ni X."/>
            <person name="Tian J."/>
            <person name="Zhou Y."/>
            <person name="Sheng Y."/>
            <person name="Liu T."/>
            <person name="Pan Y."/>
            <person name="Xia L."/>
            <person name="Li J."/>
            <person name="Zhao F."/>
            <person name="Cao W."/>
        </authorList>
    </citation>
    <scope>NUCLEOTIDE SEQUENCE</scope>
    <source>
        <strain evidence="12">Rmic-2018</strain>
        <tissue evidence="12">Larvae</tissue>
    </source>
</reference>
<dbReference type="InterPro" id="IPR010844">
    <property type="entry name" value="Occludin_ELL"/>
</dbReference>
<evidence type="ECO:0000256" key="5">
    <source>
        <dbReference type="ARBA" id="ARBA00023159"/>
    </source>
</evidence>
<dbReference type="Gene3D" id="3.40.1810.10">
    <property type="entry name" value="Transcription factor, MADS-box"/>
    <property type="match status" value="1"/>
</dbReference>
<feature type="region of interest" description="Disordered" evidence="9">
    <location>
        <begin position="590"/>
        <end position="627"/>
    </location>
</feature>
<dbReference type="InterPro" id="IPR002100">
    <property type="entry name" value="TF_MADSbox"/>
</dbReference>
<dbReference type="InterPro" id="IPR036879">
    <property type="entry name" value="TF_MADSbox_sf"/>
</dbReference>
<dbReference type="GO" id="GO:0000977">
    <property type="term" value="F:RNA polymerase II transcription regulatory region sequence-specific DNA binding"/>
    <property type="evidence" value="ECO:0007669"/>
    <property type="project" value="InterPro"/>
</dbReference>
<dbReference type="GO" id="GO:0046983">
    <property type="term" value="F:protein dimerization activity"/>
    <property type="evidence" value="ECO:0007669"/>
    <property type="project" value="InterPro"/>
</dbReference>
<feature type="region of interest" description="Disordered" evidence="9">
    <location>
        <begin position="363"/>
        <end position="441"/>
    </location>
</feature>
<evidence type="ECO:0000256" key="3">
    <source>
        <dbReference type="ARBA" id="ARBA00023015"/>
    </source>
</evidence>
<feature type="compositionally biased region" description="Low complexity" evidence="9">
    <location>
        <begin position="590"/>
        <end position="605"/>
    </location>
</feature>
<dbReference type="InterPro" id="IPR019464">
    <property type="entry name" value="ELL_N"/>
</dbReference>
<evidence type="ECO:0000256" key="4">
    <source>
        <dbReference type="ARBA" id="ARBA00023125"/>
    </source>
</evidence>
<feature type="domain" description="MADS-box" evidence="10">
    <location>
        <begin position="1"/>
        <end position="61"/>
    </location>
</feature>
<dbReference type="InterPro" id="IPR042065">
    <property type="entry name" value="E3_ELL-like"/>
</dbReference>
<comment type="subcellular location">
    <subcellularLocation>
        <location evidence="1">Nucleus</location>
    </subcellularLocation>
</comment>
<sequence>MGRKKIQISRITDERNRQVTFTKRKFGLMKKAYELSVLCDCEIALIIFNSTNKLFQYASTDMDKVLLKYTEYNEPHESRTNSDIVEKLRHQRLDGGSQALSKKEHKNSTNGCDSPEPDADQYSLTPRAEAKYSKINEEFELMMQRSAQLNGSRGQPSMSQGMSSLAGYASQEGLMQPSPQMTHSSVSPRPSSSGGALLDMNGVSSNGYHRSTSPSGNLASCSSPAGKGSKGASPSRSCSSAAGLRVVLPGSPSPTGQLHDPSHLFLQQSMVRTSNASLTTPVVSVTAPGMPGMSAYPSSLAAGFPPSDFQLNPELGLTGFNSPGLMHNWSTQGPLANAAVPSGAMQAHSRQVFGSPSVLGSHLSLGNSTPPPASSPLPIRIKSEPISPPRGGGEGLHGGGTNARPPSGHLSPPGQPPLTPSTSSSPDPTGDYDGAKRPRLSADGWPTAKLLKLWVFPSKFVVIRDRLVRLLTQQGGCTQKPSIQFEGNQGVITVPRPSQGGQQQRFGFGVSTLEKDAPQGSFECVQQMGQRALESLGCLLHKMQIHASEDSYEKTRVKMAVVEQESKKNCTKVIKVTSPYVGRKVKVKRPQLSVPPRQSSSSPPRITFGKPTGQNHNSVSTNESRSGIVRRSYRERVIHLLALRPYKKPELLARLMKEGIKEQDRKGLSAVLSQVAVLKDNSYCLARHAWNQVCDDWPYYTPEEQELVKRMRPHNLTPPSENGHHSPPAHNPTSRTSPSVQKREPCPEPPSSVPGSKRQRISLCTNGAATRPPHSRVLAESTSGNQPCRVQPPNPEPVTNVPFACHSSPGSSPDSRDSGDLHGTGVSSTTPSPRNSTNQVLEYVTKYTEIISKEQRDRYKADFNAEYEEYKALHSTIESVSKRFSDLEDCLRTAREGTEQWNRVKQQIVKEYEESKRDQRYQQARRKFQYLHDKLAHIKRMVMDYDSRSHNLFKS</sequence>
<dbReference type="Gene3D" id="6.10.140.340">
    <property type="match status" value="1"/>
</dbReference>
<dbReference type="SUPFAM" id="SSF144292">
    <property type="entry name" value="occludin/ELL-like"/>
    <property type="match status" value="1"/>
</dbReference>
<dbReference type="Pfam" id="PF07303">
    <property type="entry name" value="Occludin_ELL"/>
    <property type="match status" value="1"/>
</dbReference>
<dbReference type="EMBL" id="JABSTU010000001">
    <property type="protein sequence ID" value="KAH8040439.1"/>
    <property type="molecule type" value="Genomic_DNA"/>
</dbReference>
<feature type="region of interest" description="Disordered" evidence="9">
    <location>
        <begin position="94"/>
        <end position="125"/>
    </location>
</feature>
<reference evidence="12" key="1">
    <citation type="journal article" date="2020" name="Cell">
        <title>Large-Scale Comparative Analyses of Tick Genomes Elucidate Their Genetic Diversity and Vector Capacities.</title>
        <authorList>
            <consortium name="Tick Genome and Microbiome Consortium (TIGMIC)"/>
            <person name="Jia N."/>
            <person name="Wang J."/>
            <person name="Shi W."/>
            <person name="Du L."/>
            <person name="Sun Y."/>
            <person name="Zhan W."/>
            <person name="Jiang J.F."/>
            <person name="Wang Q."/>
            <person name="Zhang B."/>
            <person name="Ji P."/>
            <person name="Bell-Sakyi L."/>
            <person name="Cui X.M."/>
            <person name="Yuan T.T."/>
            <person name="Jiang B.G."/>
            <person name="Yang W.F."/>
            <person name="Lam T.T."/>
            <person name="Chang Q.C."/>
            <person name="Ding S.J."/>
            <person name="Wang X.J."/>
            <person name="Zhu J.G."/>
            <person name="Ruan X.D."/>
            <person name="Zhao L."/>
            <person name="Wei J.T."/>
            <person name="Ye R.Z."/>
            <person name="Que T.C."/>
            <person name="Du C.H."/>
            <person name="Zhou Y.H."/>
            <person name="Cheng J.X."/>
            <person name="Dai P.F."/>
            <person name="Guo W.B."/>
            <person name="Han X.H."/>
            <person name="Huang E.J."/>
            <person name="Li L.F."/>
            <person name="Wei W."/>
            <person name="Gao Y.C."/>
            <person name="Liu J.Z."/>
            <person name="Shao H.Z."/>
            <person name="Wang X."/>
            <person name="Wang C.C."/>
            <person name="Yang T.C."/>
            <person name="Huo Q.B."/>
            <person name="Li W."/>
            <person name="Chen H.Y."/>
            <person name="Chen S.E."/>
            <person name="Zhou L.G."/>
            <person name="Ni X.B."/>
            <person name="Tian J.H."/>
            <person name="Sheng Y."/>
            <person name="Liu T."/>
            <person name="Pan Y.S."/>
            <person name="Xia L.Y."/>
            <person name="Li J."/>
            <person name="Zhao F."/>
            <person name="Cao W.C."/>
        </authorList>
    </citation>
    <scope>NUCLEOTIDE SEQUENCE</scope>
    <source>
        <strain evidence="12">Rmic-2018</strain>
    </source>
</reference>
<evidence type="ECO:0000256" key="7">
    <source>
        <dbReference type="ARBA" id="ARBA00023242"/>
    </source>
</evidence>
<comment type="caution">
    <text evidence="12">The sequence shown here is derived from an EMBL/GenBank/DDBJ whole genome shotgun (WGS) entry which is preliminary data.</text>
</comment>
<evidence type="ECO:0000256" key="1">
    <source>
        <dbReference type="ARBA" id="ARBA00004123"/>
    </source>
</evidence>
<keyword evidence="5" id="KW-0010">Activator</keyword>
<dbReference type="PRINTS" id="PR00404">
    <property type="entry name" value="MADSDOMAIN"/>
</dbReference>
<dbReference type="PROSITE" id="PS51980">
    <property type="entry name" value="OCEL"/>
    <property type="match status" value="1"/>
</dbReference>
<evidence type="ECO:0000313" key="12">
    <source>
        <dbReference type="EMBL" id="KAH8040439.1"/>
    </source>
</evidence>
<evidence type="ECO:0000256" key="2">
    <source>
        <dbReference type="ARBA" id="ARBA00009171"/>
    </source>
</evidence>
<dbReference type="PANTHER" id="PTHR23288">
    <property type="entry name" value="OCCLUDIN AND RNA POLYMERASE II ELONGATION FACTOR ELL"/>
    <property type="match status" value="1"/>
</dbReference>
<dbReference type="SUPFAM" id="SSF55455">
    <property type="entry name" value="SRF-like"/>
    <property type="match status" value="1"/>
</dbReference>
<evidence type="ECO:0000313" key="13">
    <source>
        <dbReference type="Proteomes" id="UP000821866"/>
    </source>
</evidence>
<dbReference type="InterPro" id="IPR031176">
    <property type="entry name" value="ELL/occludin"/>
</dbReference>
<feature type="compositionally biased region" description="Polar residues" evidence="9">
    <location>
        <begin position="731"/>
        <end position="740"/>
    </location>
</feature>
<dbReference type="SUPFAM" id="SSF46785">
    <property type="entry name" value="Winged helix' DNA-binding domain"/>
    <property type="match status" value="1"/>
</dbReference>
<dbReference type="FunFam" id="3.40.1810.10:FF:000001">
    <property type="entry name" value="Myocyte-specific enhancer factor 2A homolog"/>
    <property type="match status" value="1"/>
</dbReference>
<evidence type="ECO:0000259" key="11">
    <source>
        <dbReference type="PROSITE" id="PS51980"/>
    </source>
</evidence>
<dbReference type="CDD" id="cd00265">
    <property type="entry name" value="MADS_MEF2_like"/>
    <property type="match status" value="1"/>
</dbReference>
<keyword evidence="3" id="KW-0805">Transcription regulation</keyword>
<feature type="compositionally biased region" description="Low complexity" evidence="9">
    <location>
        <begin position="420"/>
        <end position="432"/>
    </location>
</feature>
<dbReference type="GO" id="GO:0032968">
    <property type="term" value="P:positive regulation of transcription elongation by RNA polymerase II"/>
    <property type="evidence" value="ECO:0007669"/>
    <property type="project" value="TreeGrafter"/>
</dbReference>
<feature type="region of interest" description="Disordered" evidence="9">
    <location>
        <begin position="713"/>
        <end position="838"/>
    </location>
</feature>
<dbReference type="PANTHER" id="PTHR23288:SF17">
    <property type="entry name" value="RNA POLYMERASE II ELONGATION FACTOR ELL"/>
    <property type="match status" value="1"/>
</dbReference>
<evidence type="ECO:0000256" key="8">
    <source>
        <dbReference type="PROSITE-ProRule" id="PRU01324"/>
    </source>
</evidence>